<dbReference type="EMBL" id="JASJUT010000001">
    <property type="protein sequence ID" value="MDK2594144.1"/>
    <property type="molecule type" value="Genomic_DNA"/>
</dbReference>
<feature type="domain" description="Cyclic nucleotide-binding" evidence="1">
    <location>
        <begin position="35"/>
        <end position="122"/>
    </location>
</feature>
<dbReference type="RefSeq" id="WP_284136363.1">
    <property type="nucleotide sequence ID" value="NZ_JASJUT010000001.1"/>
</dbReference>
<accession>A0ABT7EGJ0</accession>
<gene>
    <name evidence="2" type="ORF">QNM18_03540</name>
</gene>
<dbReference type="Pfam" id="PF00027">
    <property type="entry name" value="cNMP_binding"/>
    <property type="match status" value="1"/>
</dbReference>
<sequence length="197" mass="22719">MDEQEIRLLLTQLLMPIVQFNEYEIELALDLFSFKTFESEAHVFVSQDIVTEVHFVLSGLGRYYYLDRDGKEFNKSLVKQGGAFTSIGSLVDSSPSPFYAQALTQCKIASIRYDELVALAEDNPNWGRFVRRLYERLALKKERREASFLLLDAQQRYEQFLMDFGSESENIALNQVAMYLGITDVSLSRIRKKMGLT</sequence>
<dbReference type="InterPro" id="IPR000595">
    <property type="entry name" value="cNMP-bd_dom"/>
</dbReference>
<evidence type="ECO:0000313" key="3">
    <source>
        <dbReference type="Proteomes" id="UP001231915"/>
    </source>
</evidence>
<dbReference type="InterPro" id="IPR018490">
    <property type="entry name" value="cNMP-bd_dom_sf"/>
</dbReference>
<proteinExistence type="predicted"/>
<dbReference type="SUPFAM" id="SSF51206">
    <property type="entry name" value="cAMP-binding domain-like"/>
    <property type="match status" value="1"/>
</dbReference>
<protein>
    <submittedName>
        <fullName evidence="2">Crp/Fnr family transcriptional regulator</fullName>
    </submittedName>
</protein>
<dbReference type="CDD" id="cd00038">
    <property type="entry name" value="CAP_ED"/>
    <property type="match status" value="1"/>
</dbReference>
<comment type="caution">
    <text evidence="2">The sequence shown here is derived from an EMBL/GenBank/DDBJ whole genome shotgun (WGS) entry which is preliminary data.</text>
</comment>
<evidence type="ECO:0000259" key="1">
    <source>
        <dbReference type="Pfam" id="PF00027"/>
    </source>
</evidence>
<organism evidence="2 3">
    <name type="scientific">Pseudoalteromonas obscura</name>
    <dbReference type="NCBI Taxonomy" id="3048491"/>
    <lineage>
        <taxon>Bacteria</taxon>
        <taxon>Pseudomonadati</taxon>
        <taxon>Pseudomonadota</taxon>
        <taxon>Gammaproteobacteria</taxon>
        <taxon>Alteromonadales</taxon>
        <taxon>Pseudoalteromonadaceae</taxon>
        <taxon>Pseudoalteromonas</taxon>
    </lineage>
</organism>
<dbReference type="Proteomes" id="UP001231915">
    <property type="component" value="Unassembled WGS sequence"/>
</dbReference>
<dbReference type="Gene3D" id="2.60.120.10">
    <property type="entry name" value="Jelly Rolls"/>
    <property type="match status" value="1"/>
</dbReference>
<reference evidence="2 3" key="1">
    <citation type="submission" date="2023-05" db="EMBL/GenBank/DDBJ databases">
        <title>Pseudoalteromonas ardens sp. nov., Pseudoalteromonas obscura sp. nov., and Pseudoalteromonas umbrosa sp. nov., isolated from the coral Montipora capitata.</title>
        <authorList>
            <person name="Thomas E.M."/>
            <person name="Smith E.M."/>
            <person name="Papke E."/>
            <person name="Shlafstein M.D."/>
            <person name="Oline D.K."/>
            <person name="Videau P."/>
            <person name="Saw J.H."/>
            <person name="Strangman W.K."/>
            <person name="Ushijima B."/>
        </authorList>
    </citation>
    <scope>NUCLEOTIDE SEQUENCE [LARGE SCALE GENOMIC DNA]</scope>
    <source>
        <strain evidence="2 3">P94</strain>
    </source>
</reference>
<dbReference type="InterPro" id="IPR014710">
    <property type="entry name" value="RmlC-like_jellyroll"/>
</dbReference>
<evidence type="ECO:0000313" key="2">
    <source>
        <dbReference type="EMBL" id="MDK2594144.1"/>
    </source>
</evidence>
<keyword evidence="3" id="KW-1185">Reference proteome</keyword>
<name>A0ABT7EGJ0_9GAMM</name>